<gene>
    <name evidence="4" type="ORF">ECPE_LOCUS6379</name>
</gene>
<evidence type="ECO:0000313" key="6">
    <source>
        <dbReference type="WBParaSite" id="ECPE_0000639201-mRNA-1"/>
    </source>
</evidence>
<proteinExistence type="inferred from homology"/>
<name>A0A183AHE4_9TREM</name>
<evidence type="ECO:0000256" key="2">
    <source>
        <dbReference type="PROSITE-ProRule" id="PRU00239"/>
    </source>
</evidence>
<dbReference type="PANTHER" id="PTHR10183:SF433">
    <property type="entry name" value="CALPAIN-A-RELATED"/>
    <property type="match status" value="1"/>
</dbReference>
<dbReference type="GO" id="GO:0004198">
    <property type="term" value="F:calcium-dependent cysteine-type endopeptidase activity"/>
    <property type="evidence" value="ECO:0007669"/>
    <property type="project" value="InterPro"/>
</dbReference>
<evidence type="ECO:0000313" key="4">
    <source>
        <dbReference type="EMBL" id="VDP78229.1"/>
    </source>
</evidence>
<dbReference type="SMART" id="SM00230">
    <property type="entry name" value="CysPc"/>
    <property type="match status" value="1"/>
</dbReference>
<comment type="caution">
    <text evidence="2">Lacks conserved residue(s) required for the propagation of feature annotation.</text>
</comment>
<dbReference type="InterPro" id="IPR022684">
    <property type="entry name" value="Calpain_cysteine_protease"/>
</dbReference>
<comment type="similarity">
    <text evidence="1">Belongs to the peptidase C2 family.</text>
</comment>
<dbReference type="AlphaFoldDB" id="A0A183AHE4"/>
<reference evidence="4 5" key="2">
    <citation type="submission" date="2018-11" db="EMBL/GenBank/DDBJ databases">
        <authorList>
            <consortium name="Pathogen Informatics"/>
        </authorList>
    </citation>
    <scope>NUCLEOTIDE SEQUENCE [LARGE SCALE GENOMIC DNA]</scope>
    <source>
        <strain evidence="4 5">Egypt</strain>
    </source>
</reference>
<evidence type="ECO:0000259" key="3">
    <source>
        <dbReference type="PROSITE" id="PS50203"/>
    </source>
</evidence>
<dbReference type="PANTHER" id="PTHR10183">
    <property type="entry name" value="CALPAIN"/>
    <property type="match status" value="1"/>
</dbReference>
<dbReference type="SUPFAM" id="SSF54001">
    <property type="entry name" value="Cysteine proteinases"/>
    <property type="match status" value="1"/>
</dbReference>
<dbReference type="GO" id="GO:0006508">
    <property type="term" value="P:proteolysis"/>
    <property type="evidence" value="ECO:0007669"/>
    <property type="project" value="InterPro"/>
</dbReference>
<dbReference type="EMBL" id="UZAN01043376">
    <property type="protein sequence ID" value="VDP78229.1"/>
    <property type="molecule type" value="Genomic_DNA"/>
</dbReference>
<dbReference type="PRINTS" id="PR00704">
    <property type="entry name" value="CALPAIN"/>
</dbReference>
<dbReference type="Pfam" id="PF00648">
    <property type="entry name" value="Peptidase_C2"/>
    <property type="match status" value="1"/>
</dbReference>
<evidence type="ECO:0000256" key="1">
    <source>
        <dbReference type="ARBA" id="ARBA00007623"/>
    </source>
</evidence>
<protein>
    <submittedName>
        <fullName evidence="6">Calpain catalytic domain-containing protein</fullName>
    </submittedName>
</protein>
<reference evidence="6" key="1">
    <citation type="submission" date="2016-06" db="UniProtKB">
        <authorList>
            <consortium name="WormBaseParasite"/>
        </authorList>
    </citation>
    <scope>IDENTIFICATION</scope>
</reference>
<dbReference type="OrthoDB" id="424753at2759"/>
<feature type="domain" description="Calpain catalytic" evidence="3">
    <location>
        <begin position="61"/>
        <end position="220"/>
    </location>
</feature>
<dbReference type="WBParaSite" id="ECPE_0000639201-mRNA-1">
    <property type="protein sequence ID" value="ECPE_0000639201-mRNA-1"/>
    <property type="gene ID" value="ECPE_0000639201"/>
</dbReference>
<sequence length="220" mass="25498">MELVESDRYLQNLTILGHHIESKRRRVPQSCKPPNTYAKIRNEADEKYECLVAKLRTEGTRWEDPEFPANDKSLGQININCTYSWKRPKEFNPNATFFIKDSLQFSANQGRLGGSWLFPILDAVGKTQSMRKRLMPVQVDIQDERYCGMFRAFFWHFGEWKQVLVDDRLPVDSNNKLIFMSSKNPNEMWVALFEKAYANLEPSGQTVLINLGLHGPAPLK</sequence>
<accession>A0A183AHE4</accession>
<dbReference type="InterPro" id="IPR038765">
    <property type="entry name" value="Papain-like_cys_pep_sf"/>
</dbReference>
<organism evidence="6">
    <name type="scientific">Echinostoma caproni</name>
    <dbReference type="NCBI Taxonomy" id="27848"/>
    <lineage>
        <taxon>Eukaryota</taxon>
        <taxon>Metazoa</taxon>
        <taxon>Spiralia</taxon>
        <taxon>Lophotrochozoa</taxon>
        <taxon>Platyhelminthes</taxon>
        <taxon>Trematoda</taxon>
        <taxon>Digenea</taxon>
        <taxon>Plagiorchiida</taxon>
        <taxon>Echinostomata</taxon>
        <taxon>Echinostomatoidea</taxon>
        <taxon>Echinostomatidae</taxon>
        <taxon>Echinostoma</taxon>
    </lineage>
</organism>
<keyword evidence="5" id="KW-1185">Reference proteome</keyword>
<evidence type="ECO:0000313" key="5">
    <source>
        <dbReference type="Proteomes" id="UP000272942"/>
    </source>
</evidence>
<dbReference type="PROSITE" id="PS50203">
    <property type="entry name" value="CALPAIN_CAT"/>
    <property type="match status" value="1"/>
</dbReference>
<dbReference type="InterPro" id="IPR001300">
    <property type="entry name" value="Peptidase_C2_calpain_cat"/>
</dbReference>
<dbReference type="Proteomes" id="UP000272942">
    <property type="component" value="Unassembled WGS sequence"/>
</dbReference>
<dbReference type="GO" id="GO:0005737">
    <property type="term" value="C:cytoplasm"/>
    <property type="evidence" value="ECO:0007669"/>
    <property type="project" value="TreeGrafter"/>
</dbReference>